<dbReference type="PROSITE" id="PS50110">
    <property type="entry name" value="RESPONSE_REGULATORY"/>
    <property type="match status" value="1"/>
</dbReference>
<protein>
    <recommendedName>
        <fullName evidence="3">Response regulatory domain-containing protein</fullName>
    </recommendedName>
</protein>
<dbReference type="KEGG" id="gph:GEMMAAP_05810"/>
<sequence>MIQVNSSTSPFPSAYTPTPGYGRPKRGTPDYAAKVRQQIARLAALHAASIVEAPPMAPVAIKSVLVVAGCPSMRDCIREALRSTSWMQVTEATSVEEGLQQLAKEAPSLMIVDSACADVLSSPAAERALLVMGQVPREKAFPAQVVGVLAQPLKADRVTRLVLEQFDK</sequence>
<feature type="region of interest" description="Disordered" evidence="2">
    <location>
        <begin position="1"/>
        <end position="29"/>
    </location>
</feature>
<feature type="domain" description="Response regulatory" evidence="3">
    <location>
        <begin position="63"/>
        <end position="168"/>
    </location>
</feature>
<dbReference type="GO" id="GO:0000160">
    <property type="term" value="P:phosphorelay signal transduction system"/>
    <property type="evidence" value="ECO:0007669"/>
    <property type="project" value="InterPro"/>
</dbReference>
<feature type="modified residue" description="4-aspartylphosphate" evidence="1">
    <location>
        <position position="113"/>
    </location>
</feature>
<dbReference type="EMBL" id="CP011454">
    <property type="protein sequence ID" value="AMW04491.1"/>
    <property type="molecule type" value="Genomic_DNA"/>
</dbReference>
<keyword evidence="5" id="KW-1185">Reference proteome</keyword>
<dbReference type="SUPFAM" id="SSF52172">
    <property type="entry name" value="CheY-like"/>
    <property type="match status" value="1"/>
</dbReference>
<dbReference type="InterPro" id="IPR001789">
    <property type="entry name" value="Sig_transdc_resp-reg_receiver"/>
</dbReference>
<accession>A0A143BIT2</accession>
<evidence type="ECO:0000256" key="1">
    <source>
        <dbReference type="PROSITE-ProRule" id="PRU00169"/>
    </source>
</evidence>
<feature type="compositionally biased region" description="Polar residues" evidence="2">
    <location>
        <begin position="1"/>
        <end position="11"/>
    </location>
</feature>
<dbReference type="RefSeq" id="WP_026849843.1">
    <property type="nucleotide sequence ID" value="NZ_CP011454.1"/>
</dbReference>
<evidence type="ECO:0000313" key="4">
    <source>
        <dbReference type="EMBL" id="AMW04491.1"/>
    </source>
</evidence>
<dbReference type="AlphaFoldDB" id="A0A143BIT2"/>
<dbReference type="InterPro" id="IPR011006">
    <property type="entry name" value="CheY-like_superfamily"/>
</dbReference>
<dbReference type="Proteomes" id="UP000076404">
    <property type="component" value="Chromosome"/>
</dbReference>
<gene>
    <name evidence="4" type="ORF">GEMMAAP_05810</name>
</gene>
<reference evidence="4 5" key="2">
    <citation type="journal article" date="2016" name="Environ. Microbiol. Rep.">
        <title>Metagenomic evidence for the presence of phototrophic Gemmatimonadetes bacteria in diverse environments.</title>
        <authorList>
            <person name="Zeng Y."/>
            <person name="Baumbach J."/>
            <person name="Barbosa E.G."/>
            <person name="Azevedo V."/>
            <person name="Zhang C."/>
            <person name="Koblizek M."/>
        </authorList>
    </citation>
    <scope>NUCLEOTIDE SEQUENCE [LARGE SCALE GENOMIC DNA]</scope>
    <source>
        <strain evidence="4 5">AP64</strain>
    </source>
</reference>
<evidence type="ECO:0000256" key="2">
    <source>
        <dbReference type="SAM" id="MobiDB-lite"/>
    </source>
</evidence>
<keyword evidence="1" id="KW-0597">Phosphoprotein</keyword>
<evidence type="ECO:0000259" key="3">
    <source>
        <dbReference type="PROSITE" id="PS50110"/>
    </source>
</evidence>
<proteinExistence type="predicted"/>
<dbReference type="Gene3D" id="3.40.50.2300">
    <property type="match status" value="1"/>
</dbReference>
<organism evidence="4 5">
    <name type="scientific">Gemmatimonas phototrophica</name>
    <dbReference type="NCBI Taxonomy" id="1379270"/>
    <lineage>
        <taxon>Bacteria</taxon>
        <taxon>Pseudomonadati</taxon>
        <taxon>Gemmatimonadota</taxon>
        <taxon>Gemmatimonadia</taxon>
        <taxon>Gemmatimonadales</taxon>
        <taxon>Gemmatimonadaceae</taxon>
        <taxon>Gemmatimonas</taxon>
    </lineage>
</organism>
<reference evidence="4 5" key="1">
    <citation type="journal article" date="2014" name="Proc. Natl. Acad. Sci. U.S.A.">
        <title>Functional type 2 photosynthetic reaction centers found in the rare bacterial phylum Gemmatimonadetes.</title>
        <authorList>
            <person name="Zeng Y."/>
            <person name="Feng F."/>
            <person name="Medova H."/>
            <person name="Dean J."/>
            <person name="Koblizek M."/>
        </authorList>
    </citation>
    <scope>NUCLEOTIDE SEQUENCE [LARGE SCALE GENOMIC DNA]</scope>
    <source>
        <strain evidence="4 5">AP64</strain>
    </source>
</reference>
<name>A0A143BIT2_9BACT</name>
<evidence type="ECO:0000313" key="5">
    <source>
        <dbReference type="Proteomes" id="UP000076404"/>
    </source>
</evidence>